<organism evidence="1">
    <name type="scientific">Timema bartmani</name>
    <dbReference type="NCBI Taxonomy" id="61472"/>
    <lineage>
        <taxon>Eukaryota</taxon>
        <taxon>Metazoa</taxon>
        <taxon>Ecdysozoa</taxon>
        <taxon>Arthropoda</taxon>
        <taxon>Hexapoda</taxon>
        <taxon>Insecta</taxon>
        <taxon>Pterygota</taxon>
        <taxon>Neoptera</taxon>
        <taxon>Polyneoptera</taxon>
        <taxon>Phasmatodea</taxon>
        <taxon>Timematodea</taxon>
        <taxon>Timematoidea</taxon>
        <taxon>Timematidae</taxon>
        <taxon>Timema</taxon>
    </lineage>
</organism>
<sequence length="291" mass="32621">MKINTFMSDLRTNVMDSNTASASTTFIQGTSNNVNKSGIQRVERLRGNFSLTKVVLSVIWKKGVLGAAYYSVETSEVYVFLDIVDVQPEFNMLKSLFYQVHPTKVVTCGSLAERFISTVKLLANYEDSDEESSSGANNMLPQRRLHFMPGKECRIKVISLGKVPHICEGRVENHYEDGKKTTLSTPDQDSNLNLPVIGSLVYYESSAENTSLQHNGYIGQTELNEGARVRTSRTPRGARFDPERRSRQTVIFLAVLRLVGYCMPIPKLIWDLQILVSTTREQGPGSRQDVT</sequence>
<evidence type="ECO:0000313" key="1">
    <source>
        <dbReference type="EMBL" id="CAD7445574.1"/>
    </source>
</evidence>
<gene>
    <name evidence="1" type="ORF">TBIB3V08_LOCUS7925</name>
</gene>
<name>A0A7R9I311_9NEOP</name>
<proteinExistence type="predicted"/>
<accession>A0A7R9I311</accession>
<dbReference type="EMBL" id="OD567385">
    <property type="protein sequence ID" value="CAD7445574.1"/>
    <property type="molecule type" value="Genomic_DNA"/>
</dbReference>
<protein>
    <submittedName>
        <fullName evidence="1">Uncharacterized protein</fullName>
    </submittedName>
</protein>
<dbReference type="AlphaFoldDB" id="A0A7R9I311"/>
<reference evidence="1" key="1">
    <citation type="submission" date="2020-11" db="EMBL/GenBank/DDBJ databases">
        <authorList>
            <person name="Tran Van P."/>
        </authorList>
    </citation>
    <scope>NUCLEOTIDE SEQUENCE</scope>
</reference>